<dbReference type="GeneID" id="117231662"/>
<dbReference type="SUPFAM" id="SSF50891">
    <property type="entry name" value="Cyclophilin-like"/>
    <property type="match status" value="1"/>
</dbReference>
<dbReference type="FunFam" id="2.40.100.10:FF:000001">
    <property type="entry name" value="Peptidyl-prolyl cis-trans isomerase"/>
    <property type="match status" value="1"/>
</dbReference>
<evidence type="ECO:0000259" key="6">
    <source>
        <dbReference type="PROSITE" id="PS50072"/>
    </source>
</evidence>
<sequence>MKQKLSENSKHSGWNRTAMKILLAIACLIALAATLENAENLTVTDQVYLDIMIDDHPAGRIVIGLFGDVVPKTTKNFITLATDGVGGKTYKGSRFHRVIKKFMIQGGDIENDDGTGSISVYGKYFDDENFVLGHNGPMYVSMANAGKNTNGCQFFITTVPTPWLDGKHTVFGKVIEGEDVVFKIEQTKTDADDIPIKHVVVFECGSIPTSYPFKVDDNVYNIWAWIKATCVPLSFSFSILAFFHWVMKKLDVD</sequence>
<reference evidence="8" key="1">
    <citation type="submission" date="2025-08" db="UniProtKB">
        <authorList>
            <consortium name="RefSeq"/>
        </authorList>
    </citation>
    <scope>IDENTIFICATION</scope>
    <source>
        <tissue evidence="8">Muscle</tissue>
    </source>
</reference>
<evidence type="ECO:0000256" key="1">
    <source>
        <dbReference type="ARBA" id="ARBA00000971"/>
    </source>
</evidence>
<keyword evidence="2 4" id="KW-0697">Rotamase</keyword>
<keyword evidence="5" id="KW-1133">Transmembrane helix</keyword>
<evidence type="ECO:0000256" key="4">
    <source>
        <dbReference type="RuleBase" id="RU363019"/>
    </source>
</evidence>
<evidence type="ECO:0000256" key="5">
    <source>
        <dbReference type="SAM" id="Phobius"/>
    </source>
</evidence>
<proteinExistence type="inferred from homology"/>
<protein>
    <recommendedName>
        <fullName evidence="4">Peptidyl-prolyl cis-trans isomerase</fullName>
        <shortName evidence="4">PPIase</shortName>
        <ecNumber evidence="4">5.2.1.8</ecNumber>
    </recommendedName>
</protein>
<comment type="catalytic activity">
    <reaction evidence="1 4">
        <text>[protein]-peptidylproline (omega=180) = [protein]-peptidylproline (omega=0)</text>
        <dbReference type="Rhea" id="RHEA:16237"/>
        <dbReference type="Rhea" id="RHEA-COMP:10747"/>
        <dbReference type="Rhea" id="RHEA-COMP:10748"/>
        <dbReference type="ChEBI" id="CHEBI:83833"/>
        <dbReference type="ChEBI" id="CHEBI:83834"/>
        <dbReference type="EC" id="5.2.1.8"/>
    </reaction>
</comment>
<dbReference type="PROSITE" id="PS00170">
    <property type="entry name" value="CSA_PPIASE_1"/>
    <property type="match status" value="1"/>
</dbReference>
<dbReference type="InterPro" id="IPR002130">
    <property type="entry name" value="Cyclophilin-type_PPIase_dom"/>
</dbReference>
<keyword evidence="3 4" id="KW-0413">Isomerase</keyword>
<dbReference type="RefSeq" id="XP_033346199.1">
    <property type="nucleotide sequence ID" value="XM_033490308.1"/>
</dbReference>
<evidence type="ECO:0000256" key="3">
    <source>
        <dbReference type="ARBA" id="ARBA00023235"/>
    </source>
</evidence>
<dbReference type="Gene3D" id="2.40.100.10">
    <property type="entry name" value="Cyclophilin-like"/>
    <property type="match status" value="1"/>
</dbReference>
<dbReference type="GO" id="GO:0005737">
    <property type="term" value="C:cytoplasm"/>
    <property type="evidence" value="ECO:0007669"/>
    <property type="project" value="TreeGrafter"/>
</dbReference>
<evidence type="ECO:0000313" key="8">
    <source>
        <dbReference type="RefSeq" id="XP_033346199.1"/>
    </source>
</evidence>
<accession>A0A6J3K1P2</accession>
<dbReference type="AlphaFoldDB" id="A0A6J3K1P2"/>
<dbReference type="GO" id="GO:0016018">
    <property type="term" value="F:cyclosporin A binding"/>
    <property type="evidence" value="ECO:0007669"/>
    <property type="project" value="TreeGrafter"/>
</dbReference>
<dbReference type="PANTHER" id="PTHR11071">
    <property type="entry name" value="PEPTIDYL-PROLYL CIS-TRANS ISOMERASE"/>
    <property type="match status" value="1"/>
</dbReference>
<dbReference type="InterPro" id="IPR029000">
    <property type="entry name" value="Cyclophilin-like_dom_sf"/>
</dbReference>
<dbReference type="PRINTS" id="PR00153">
    <property type="entry name" value="CSAPPISMRASE"/>
</dbReference>
<dbReference type="PANTHER" id="PTHR11071:SF561">
    <property type="entry name" value="PEPTIDYL-PROLYL CIS-TRANS ISOMERASE D-RELATED"/>
    <property type="match status" value="1"/>
</dbReference>
<comment type="function">
    <text evidence="4">PPIases accelerate the folding of proteins. It catalyzes the cis-trans isomerization of proline imidic peptide bonds in oligopeptides.</text>
</comment>
<dbReference type="KEGG" id="bvk:117231662"/>
<gene>
    <name evidence="8" type="primary">LOC117231662</name>
</gene>
<dbReference type="Pfam" id="PF00160">
    <property type="entry name" value="Pro_isomerase"/>
    <property type="match status" value="1"/>
</dbReference>
<feature type="domain" description="PPIase cyclophilin-type" evidence="6">
    <location>
        <begin position="48"/>
        <end position="206"/>
    </location>
</feature>
<keyword evidence="5" id="KW-0472">Membrane</keyword>
<dbReference type="GO" id="GO:0003755">
    <property type="term" value="F:peptidyl-prolyl cis-trans isomerase activity"/>
    <property type="evidence" value="ECO:0007669"/>
    <property type="project" value="UniProtKB-UniRule"/>
</dbReference>
<keyword evidence="5" id="KW-0812">Transmembrane</keyword>
<feature type="transmembrane region" description="Helical" evidence="5">
    <location>
        <begin position="222"/>
        <end position="247"/>
    </location>
</feature>
<comment type="similarity">
    <text evidence="4">Belongs to the cyclophilin-type PPIase family.</text>
</comment>
<organism evidence="7 8">
    <name type="scientific">Bombus vosnesenskii</name>
    <dbReference type="NCBI Taxonomy" id="207650"/>
    <lineage>
        <taxon>Eukaryota</taxon>
        <taxon>Metazoa</taxon>
        <taxon>Ecdysozoa</taxon>
        <taxon>Arthropoda</taxon>
        <taxon>Hexapoda</taxon>
        <taxon>Insecta</taxon>
        <taxon>Pterygota</taxon>
        <taxon>Neoptera</taxon>
        <taxon>Endopterygota</taxon>
        <taxon>Hymenoptera</taxon>
        <taxon>Apocrita</taxon>
        <taxon>Aculeata</taxon>
        <taxon>Apoidea</taxon>
        <taxon>Anthophila</taxon>
        <taxon>Apidae</taxon>
        <taxon>Bombus</taxon>
        <taxon>Pyrobombus</taxon>
    </lineage>
</organism>
<dbReference type="InterPro" id="IPR020892">
    <property type="entry name" value="Cyclophilin-type_PPIase_CS"/>
</dbReference>
<keyword evidence="7" id="KW-1185">Reference proteome</keyword>
<name>A0A6J3K1P2_9HYME</name>
<evidence type="ECO:0000256" key="2">
    <source>
        <dbReference type="ARBA" id="ARBA00023110"/>
    </source>
</evidence>
<evidence type="ECO:0000313" key="7">
    <source>
        <dbReference type="Proteomes" id="UP000504631"/>
    </source>
</evidence>
<dbReference type="PROSITE" id="PS50072">
    <property type="entry name" value="CSA_PPIASE_2"/>
    <property type="match status" value="1"/>
</dbReference>
<dbReference type="GO" id="GO:0006457">
    <property type="term" value="P:protein folding"/>
    <property type="evidence" value="ECO:0007669"/>
    <property type="project" value="InterPro"/>
</dbReference>
<dbReference type="Proteomes" id="UP000504631">
    <property type="component" value="Unplaced"/>
</dbReference>
<dbReference type="EC" id="5.2.1.8" evidence="4"/>